<organism evidence="4 5">
    <name type="scientific">Mesonia sediminis</name>
    <dbReference type="NCBI Taxonomy" id="1703946"/>
    <lineage>
        <taxon>Bacteria</taxon>
        <taxon>Pseudomonadati</taxon>
        <taxon>Bacteroidota</taxon>
        <taxon>Flavobacteriia</taxon>
        <taxon>Flavobacteriales</taxon>
        <taxon>Flavobacteriaceae</taxon>
        <taxon>Mesonia</taxon>
    </lineage>
</organism>
<dbReference type="InterPro" id="IPR032812">
    <property type="entry name" value="SbsA_Ig"/>
</dbReference>
<dbReference type="RefSeq" id="WP_379043674.1">
    <property type="nucleotide sequence ID" value="NZ_JBHULZ010000009.1"/>
</dbReference>
<name>A0ABW5SCF7_9FLAO</name>
<gene>
    <name evidence="4" type="ORF">ACFSQ0_02535</name>
</gene>
<evidence type="ECO:0000313" key="4">
    <source>
        <dbReference type="EMBL" id="MFD2696857.1"/>
    </source>
</evidence>
<evidence type="ECO:0000256" key="2">
    <source>
        <dbReference type="SAM" id="SignalP"/>
    </source>
</evidence>
<keyword evidence="5" id="KW-1185">Reference proteome</keyword>
<feature type="signal peptide" evidence="2">
    <location>
        <begin position="1"/>
        <end position="22"/>
    </location>
</feature>
<evidence type="ECO:0000313" key="5">
    <source>
        <dbReference type="Proteomes" id="UP001597357"/>
    </source>
</evidence>
<reference evidence="5" key="1">
    <citation type="journal article" date="2019" name="Int. J. Syst. Evol. Microbiol.">
        <title>The Global Catalogue of Microorganisms (GCM) 10K type strain sequencing project: providing services to taxonomists for standard genome sequencing and annotation.</title>
        <authorList>
            <consortium name="The Broad Institute Genomics Platform"/>
            <consortium name="The Broad Institute Genome Sequencing Center for Infectious Disease"/>
            <person name="Wu L."/>
            <person name="Ma J."/>
        </authorList>
    </citation>
    <scope>NUCLEOTIDE SEQUENCE [LARGE SCALE GENOMIC DNA]</scope>
    <source>
        <strain evidence="5">KCTC 42255</strain>
    </source>
</reference>
<feature type="domain" description="SbsA Ig-like" evidence="3">
    <location>
        <begin position="33"/>
        <end position="136"/>
    </location>
</feature>
<comment type="caution">
    <text evidence="4">The sequence shown here is derived from an EMBL/GenBank/DDBJ whole genome shotgun (WGS) entry which is preliminary data.</text>
</comment>
<dbReference type="Pfam" id="PF13205">
    <property type="entry name" value="Big_5"/>
    <property type="match status" value="1"/>
</dbReference>
<keyword evidence="1 2" id="KW-0732">Signal</keyword>
<sequence>MSKKWVYMVLALVALSAFTHCAKRGMPTGGEKDTIPPVFLRANPGNFTTNFKAEEIRIHFNEFIKLQDAQKQVIFSPPLDPKPTLSPLGNPQKYIRIQFNDTLLQPNTTYTINFGNSIVDHNEENPLPFFKYVFSTGSQLDSLQISGRVDNALERETDVFVAVMLYRLDEQYTDSIPYQKPPTYIAYTKDSTGQFSLENMRAGKYKAVAIKDENSNYLYNPYQDKIDFLSDTISLPTDKTLRFSLFKEKPGFELVKLKQESARKAGIGYVGELPDSLEINQIYPTYANAKLPYIKSLDTDTLYYFVPEALKQDSLVIAYRHQQQVDTLHTRVKELYKDSLQFTPLTKPNISLLDSIGVYANVPKADLDLTKVSLTDQDSAAVAFKSVFKPIKNQWVFRFESAPSSKYNLQLLPGAFTDIYGATNDTLSFNYQTPSLDNLANLQVKVSIDSPYPLLMQVLNDRDEIVRSISQNNAQKAFAFNYLKPGNYYIRLIEDVNGNKQWDTGNYLKKQKPEKVHYLPGKVELRANWEVVEQFNIR</sequence>
<dbReference type="EMBL" id="JBHULZ010000009">
    <property type="protein sequence ID" value="MFD2696857.1"/>
    <property type="molecule type" value="Genomic_DNA"/>
</dbReference>
<proteinExistence type="predicted"/>
<protein>
    <submittedName>
        <fullName evidence="4">Ig-like domain-containing protein</fullName>
    </submittedName>
</protein>
<evidence type="ECO:0000256" key="1">
    <source>
        <dbReference type="ARBA" id="ARBA00022729"/>
    </source>
</evidence>
<accession>A0ABW5SCF7</accession>
<dbReference type="Proteomes" id="UP001597357">
    <property type="component" value="Unassembled WGS sequence"/>
</dbReference>
<feature type="chain" id="PRO_5047148609" evidence="2">
    <location>
        <begin position="23"/>
        <end position="538"/>
    </location>
</feature>
<evidence type="ECO:0000259" key="3">
    <source>
        <dbReference type="Pfam" id="PF13205"/>
    </source>
</evidence>